<organism evidence="9 10">
    <name type="scientific">Buchananella hordeovulneris</name>
    <dbReference type="NCBI Taxonomy" id="52770"/>
    <lineage>
        <taxon>Bacteria</taxon>
        <taxon>Bacillati</taxon>
        <taxon>Actinomycetota</taxon>
        <taxon>Actinomycetes</taxon>
        <taxon>Actinomycetales</taxon>
        <taxon>Actinomycetaceae</taxon>
        <taxon>Buchananella</taxon>
    </lineage>
</organism>
<dbReference type="Proteomes" id="UP000185612">
    <property type="component" value="Unassembled WGS sequence"/>
</dbReference>
<keyword evidence="6 8" id="KW-1133">Transmembrane helix</keyword>
<keyword evidence="8" id="KW-0769">Symport</keyword>
<feature type="transmembrane region" description="Helical" evidence="8">
    <location>
        <begin position="418"/>
        <end position="436"/>
    </location>
</feature>
<feature type="transmembrane region" description="Helical" evidence="8">
    <location>
        <begin position="244"/>
        <end position="263"/>
    </location>
</feature>
<dbReference type="PANTHER" id="PTHR30330:SF1">
    <property type="entry name" value="AMINO-ACID CARRIER PROTEIN ALST"/>
    <property type="match status" value="1"/>
</dbReference>
<proteinExistence type="inferred from homology"/>
<name>A0A1Q5PVX8_9ACTO</name>
<evidence type="ECO:0000256" key="6">
    <source>
        <dbReference type="ARBA" id="ARBA00022989"/>
    </source>
</evidence>
<keyword evidence="10" id="KW-1185">Reference proteome</keyword>
<reference evidence="10" key="1">
    <citation type="submission" date="2016-12" db="EMBL/GenBank/DDBJ databases">
        <authorList>
            <person name="Meng X."/>
        </authorList>
    </citation>
    <scope>NUCLEOTIDE SEQUENCE [LARGE SCALE GENOMIC DNA]</scope>
    <source>
        <strain evidence="10">DSM 20732</strain>
    </source>
</reference>
<evidence type="ECO:0000256" key="1">
    <source>
        <dbReference type="ARBA" id="ARBA00004651"/>
    </source>
</evidence>
<feature type="transmembrane region" description="Helical" evidence="8">
    <location>
        <begin position="348"/>
        <end position="374"/>
    </location>
</feature>
<feature type="transmembrane region" description="Helical" evidence="8">
    <location>
        <begin position="216"/>
        <end position="238"/>
    </location>
</feature>
<feature type="transmembrane region" description="Helical" evidence="8">
    <location>
        <begin position="59"/>
        <end position="89"/>
    </location>
</feature>
<comment type="caution">
    <text evidence="9">The sequence shown here is derived from an EMBL/GenBank/DDBJ whole genome shotgun (WGS) entry which is preliminary data.</text>
</comment>
<dbReference type="NCBIfam" id="TIGR00835">
    <property type="entry name" value="agcS"/>
    <property type="match status" value="1"/>
</dbReference>
<dbReference type="STRING" id="52770.BSZ40_07085"/>
<dbReference type="InterPro" id="IPR001463">
    <property type="entry name" value="Na/Ala_symport"/>
</dbReference>
<dbReference type="GO" id="GO:0005283">
    <property type="term" value="F:amino acid:sodium symporter activity"/>
    <property type="evidence" value="ECO:0007669"/>
    <property type="project" value="InterPro"/>
</dbReference>
<dbReference type="InParanoid" id="A0A1Q5PVX8"/>
<gene>
    <name evidence="9" type="ORF">BSZ40_07085</name>
</gene>
<dbReference type="EMBL" id="MQVS01000006">
    <property type="protein sequence ID" value="OKL51599.1"/>
    <property type="molecule type" value="Genomic_DNA"/>
</dbReference>
<evidence type="ECO:0000256" key="4">
    <source>
        <dbReference type="ARBA" id="ARBA00022475"/>
    </source>
</evidence>
<accession>A0A1Q5PVX8</accession>
<evidence type="ECO:0000256" key="7">
    <source>
        <dbReference type="ARBA" id="ARBA00023136"/>
    </source>
</evidence>
<feature type="transmembrane region" description="Helical" evidence="8">
    <location>
        <begin position="394"/>
        <end position="412"/>
    </location>
</feature>
<evidence type="ECO:0000256" key="3">
    <source>
        <dbReference type="ARBA" id="ARBA00022448"/>
    </source>
</evidence>
<evidence type="ECO:0000313" key="9">
    <source>
        <dbReference type="EMBL" id="OKL51599.1"/>
    </source>
</evidence>
<sequence>MDALAALLERLGDSVTLWFTIPALIGTGLFLTSVTRVVQVRHFGRMLHAIRHSRRGAEGGISSFQAFTISLAARVGIGNIFGVAAALALGGPGAIFWMWIVALVGTATAFSEATLAQIFKVRHTDGSFRGGPATYMARGLGARWLGMIFAVLTVITCAFSITMVQANAIAGVMSHGTGLDAWATAVILAVLTAPVVLGGVRAVARVTEWLAPVMAVVYLALVAVIVALHLPAVPGILWQFVSQAFAPSPAVGGIAGGLFAAIINGTRRGLFSNEAGQGTAPNAAATATVAHPVQQGHVQALGVLVDTLVVCTATAVVIMLAGPEIYTFGVTSPDSAGILTQTAVTSLLGAWAGIPIAIVIFVLAYSSIIAAATYSEINVAFLTAAPRARWVPRLISSISVVLGALTSLRLVWNTVDLTMAVMTGTNLLALVLLYRWTTGALRHYEAAARQATTPRFTVGDNPYLPQTLPAGAWPDK</sequence>
<dbReference type="GO" id="GO:0005886">
    <property type="term" value="C:plasma membrane"/>
    <property type="evidence" value="ECO:0007669"/>
    <property type="project" value="UniProtKB-SubCell"/>
</dbReference>
<feature type="transmembrane region" description="Helical" evidence="8">
    <location>
        <begin position="303"/>
        <end position="328"/>
    </location>
</feature>
<dbReference type="Pfam" id="PF01235">
    <property type="entry name" value="Na_Ala_symp"/>
    <property type="match status" value="1"/>
</dbReference>
<dbReference type="Gene3D" id="1.20.1740.10">
    <property type="entry name" value="Amino acid/polyamine transporter I"/>
    <property type="match status" value="1"/>
</dbReference>
<dbReference type="PRINTS" id="PR00175">
    <property type="entry name" value="NAALASMPORT"/>
</dbReference>
<evidence type="ECO:0000256" key="5">
    <source>
        <dbReference type="ARBA" id="ARBA00022692"/>
    </source>
</evidence>
<keyword evidence="4 8" id="KW-1003">Cell membrane</keyword>
<protein>
    <submittedName>
        <fullName evidence="9">Sodium:alanine symporter family protein</fullName>
    </submittedName>
</protein>
<keyword evidence="5 8" id="KW-0812">Transmembrane</keyword>
<keyword evidence="3 8" id="KW-0813">Transport</keyword>
<evidence type="ECO:0000256" key="2">
    <source>
        <dbReference type="ARBA" id="ARBA00009261"/>
    </source>
</evidence>
<dbReference type="RefSeq" id="WP_073824624.1">
    <property type="nucleotide sequence ID" value="NZ_MQVS01000006.1"/>
</dbReference>
<comment type="similarity">
    <text evidence="2 8">Belongs to the alanine or glycine:cation symporter (AGCS) (TC 2.A.25) family.</text>
</comment>
<dbReference type="PANTHER" id="PTHR30330">
    <property type="entry name" value="AGSS FAMILY TRANSPORTER, SODIUM-ALANINE"/>
    <property type="match status" value="1"/>
</dbReference>
<evidence type="ECO:0000256" key="8">
    <source>
        <dbReference type="RuleBase" id="RU363064"/>
    </source>
</evidence>
<keyword evidence="7 8" id="KW-0472">Membrane</keyword>
<feature type="transmembrane region" description="Helical" evidence="8">
    <location>
        <begin position="181"/>
        <end position="204"/>
    </location>
</feature>
<evidence type="ECO:0000313" key="10">
    <source>
        <dbReference type="Proteomes" id="UP000185612"/>
    </source>
</evidence>
<dbReference type="AlphaFoldDB" id="A0A1Q5PVX8"/>
<dbReference type="PROSITE" id="PS00873">
    <property type="entry name" value="NA_ALANINE_SYMP"/>
    <property type="match status" value="1"/>
</dbReference>
<feature type="transmembrane region" description="Helical" evidence="8">
    <location>
        <begin position="140"/>
        <end position="161"/>
    </location>
</feature>
<comment type="subcellular location">
    <subcellularLocation>
        <location evidence="1 8">Cell membrane</location>
        <topology evidence="1 8">Multi-pass membrane protein</topology>
    </subcellularLocation>
</comment>
<feature type="transmembrane region" description="Helical" evidence="8">
    <location>
        <begin position="95"/>
        <end position="119"/>
    </location>
</feature>
<dbReference type="OrthoDB" id="9806926at2"/>
<feature type="transmembrane region" description="Helical" evidence="8">
    <location>
        <begin position="17"/>
        <end position="38"/>
    </location>
</feature>